<dbReference type="KEGG" id="hdt:HYPDE_34003"/>
<proteinExistence type="predicted"/>
<dbReference type="RefSeq" id="WP_015598496.1">
    <property type="nucleotide sequence ID" value="NC_021172.1"/>
</dbReference>
<dbReference type="HOGENOM" id="CLU_615201_0_0_5"/>
<dbReference type="AlphaFoldDB" id="N0B638"/>
<gene>
    <name evidence="3" type="ORF">HYPDE_34003</name>
</gene>
<organism evidence="3 4">
    <name type="scientific">Hyphomicrobium denitrificans 1NES1</name>
    <dbReference type="NCBI Taxonomy" id="670307"/>
    <lineage>
        <taxon>Bacteria</taxon>
        <taxon>Pseudomonadati</taxon>
        <taxon>Pseudomonadota</taxon>
        <taxon>Alphaproteobacteria</taxon>
        <taxon>Hyphomicrobiales</taxon>
        <taxon>Hyphomicrobiaceae</taxon>
        <taxon>Hyphomicrobium</taxon>
    </lineage>
</organism>
<protein>
    <recommendedName>
        <fullName evidence="5">DUF1134 domain-containing protein</fullName>
    </recommendedName>
</protein>
<keyword evidence="4" id="KW-1185">Reference proteome</keyword>
<name>N0B638_9HYPH</name>
<keyword evidence="2" id="KW-0732">Signal</keyword>
<dbReference type="STRING" id="670307.HYPDE_34003"/>
<dbReference type="InterPro" id="IPR008325">
    <property type="entry name" value="EipA-like"/>
</dbReference>
<evidence type="ECO:0000313" key="4">
    <source>
        <dbReference type="Proteomes" id="UP000005952"/>
    </source>
</evidence>
<evidence type="ECO:0000256" key="1">
    <source>
        <dbReference type="SAM" id="MobiDB-lite"/>
    </source>
</evidence>
<dbReference type="Proteomes" id="UP000005952">
    <property type="component" value="Chromosome"/>
</dbReference>
<dbReference type="OrthoDB" id="9796051at2"/>
<evidence type="ECO:0000313" key="3">
    <source>
        <dbReference type="EMBL" id="AGK58473.1"/>
    </source>
</evidence>
<feature type="region of interest" description="Disordered" evidence="1">
    <location>
        <begin position="144"/>
        <end position="203"/>
    </location>
</feature>
<evidence type="ECO:0000256" key="2">
    <source>
        <dbReference type="SAM" id="SignalP"/>
    </source>
</evidence>
<feature type="signal peptide" evidence="2">
    <location>
        <begin position="1"/>
        <end position="22"/>
    </location>
</feature>
<accession>N0B638</accession>
<evidence type="ECO:0008006" key="5">
    <source>
        <dbReference type="Google" id="ProtNLM"/>
    </source>
</evidence>
<sequence>MRPSLFSAAAILLLVVGHPAEAADCTANDFAEAVDQSAASLRALTLDAQPKIQDRLRRYKAAKKLSNENYEETALDAVRDSTLDDLDKKSADLLLTVDSLGRVPDGAVPDCSKLAQVKTAAAELNKVIKTKSDYMIRRLDEKIAEAERQGPTTKPEAATQSADTEKPAKPATAPPKRIETAPHSVKPPPASSTWTADTKPDDAYKRPSLAMREQGGNVMPPPMQQDGYSIDEIREATRGFFGTISTNLASVIEHAFKEMGRPTAYVLGTEGGGAFFAGLRFGKGTLYMRNERDVREVYWHGPSVGTDLGASGSRTLFLIYRMRSSDDLYRNFTGIDGSAYFVGGVGLTLLKGGPVIMAPIRSGVGMRLGANLGYVRFTPQPTWNPF</sequence>
<reference evidence="3 4" key="1">
    <citation type="journal article" date="2013" name="Genome Announc.">
        <title>Genome sequences for three denitrifying bacterial strains isolated from a uranium- and nitrate-contaminated subsurface environment.</title>
        <authorList>
            <person name="Venkatramanan R."/>
            <person name="Prakash O."/>
            <person name="Woyke T."/>
            <person name="Chain P."/>
            <person name="Goodwin L.A."/>
            <person name="Watson D."/>
            <person name="Brooks S."/>
            <person name="Kostka J.E."/>
            <person name="Green S.J."/>
        </authorList>
    </citation>
    <scope>NUCLEOTIDE SEQUENCE [LARGE SCALE GENOMIC DNA]</scope>
    <source>
        <strain evidence="3 4">1NES1</strain>
    </source>
</reference>
<dbReference type="Pfam" id="PF06577">
    <property type="entry name" value="EipA"/>
    <property type="match status" value="1"/>
</dbReference>
<feature type="chain" id="PRO_5004105446" description="DUF1134 domain-containing protein" evidence="2">
    <location>
        <begin position="23"/>
        <end position="386"/>
    </location>
</feature>
<dbReference type="EMBL" id="CP005587">
    <property type="protein sequence ID" value="AGK58473.1"/>
    <property type="molecule type" value="Genomic_DNA"/>
</dbReference>
<dbReference type="eggNOG" id="COG5400">
    <property type="taxonomic scope" value="Bacteria"/>
</dbReference>